<organism evidence="1">
    <name type="scientific">Arundo donax</name>
    <name type="common">Giant reed</name>
    <name type="synonym">Donax arundinaceus</name>
    <dbReference type="NCBI Taxonomy" id="35708"/>
    <lineage>
        <taxon>Eukaryota</taxon>
        <taxon>Viridiplantae</taxon>
        <taxon>Streptophyta</taxon>
        <taxon>Embryophyta</taxon>
        <taxon>Tracheophyta</taxon>
        <taxon>Spermatophyta</taxon>
        <taxon>Magnoliopsida</taxon>
        <taxon>Liliopsida</taxon>
        <taxon>Poales</taxon>
        <taxon>Poaceae</taxon>
        <taxon>PACMAD clade</taxon>
        <taxon>Arundinoideae</taxon>
        <taxon>Arundineae</taxon>
        <taxon>Arundo</taxon>
    </lineage>
</organism>
<dbReference type="EMBL" id="GBRH01173943">
    <property type="protein sequence ID" value="JAE23953.1"/>
    <property type="molecule type" value="Transcribed_RNA"/>
</dbReference>
<dbReference type="AlphaFoldDB" id="A0A0A9GTR6"/>
<protein>
    <submittedName>
        <fullName evidence="1">Uncharacterized protein</fullName>
    </submittedName>
</protein>
<reference evidence="1" key="1">
    <citation type="submission" date="2014-09" db="EMBL/GenBank/DDBJ databases">
        <authorList>
            <person name="Magalhaes I.L.F."/>
            <person name="Oliveira U."/>
            <person name="Santos F.R."/>
            <person name="Vidigal T.H.D.A."/>
            <person name="Brescovit A.D."/>
            <person name="Santos A.J."/>
        </authorList>
    </citation>
    <scope>NUCLEOTIDE SEQUENCE</scope>
    <source>
        <tissue evidence="1">Shoot tissue taken approximately 20 cm above the soil surface</tissue>
    </source>
</reference>
<evidence type="ECO:0000313" key="1">
    <source>
        <dbReference type="EMBL" id="JAE23953.1"/>
    </source>
</evidence>
<accession>A0A0A9GTR6</accession>
<reference evidence="1" key="2">
    <citation type="journal article" date="2015" name="Data Brief">
        <title>Shoot transcriptome of the giant reed, Arundo donax.</title>
        <authorList>
            <person name="Barrero R.A."/>
            <person name="Guerrero F.D."/>
            <person name="Moolhuijzen P."/>
            <person name="Goolsby J.A."/>
            <person name="Tidwell J."/>
            <person name="Bellgard S.E."/>
            <person name="Bellgard M.I."/>
        </authorList>
    </citation>
    <scope>NUCLEOTIDE SEQUENCE</scope>
    <source>
        <tissue evidence="1">Shoot tissue taken approximately 20 cm above the soil surface</tissue>
    </source>
</reference>
<name>A0A0A9GTR6_ARUDO</name>
<sequence length="17" mass="2002">MELLSKSFLHTALVERQ</sequence>
<proteinExistence type="predicted"/>